<dbReference type="GO" id="GO:0006047">
    <property type="term" value="P:UDP-N-acetylglucosamine metabolic process"/>
    <property type="evidence" value="ECO:0007669"/>
    <property type="project" value="TreeGrafter"/>
</dbReference>
<evidence type="ECO:0000256" key="8">
    <source>
        <dbReference type="ARBA" id="ARBA00022737"/>
    </source>
</evidence>
<dbReference type="InterPro" id="IPR029055">
    <property type="entry name" value="Ntn_hydrolases_N"/>
</dbReference>
<keyword evidence="8" id="KW-0677">Repeat</keyword>
<evidence type="ECO:0000256" key="10">
    <source>
        <dbReference type="HAMAP-Rule" id="MF_00164"/>
    </source>
</evidence>
<dbReference type="SUPFAM" id="SSF56235">
    <property type="entry name" value="N-terminal nucleophile aminohydrolases (Ntn hydrolases)"/>
    <property type="match status" value="1"/>
</dbReference>
<feature type="initiator methionine" description="Removed" evidence="10">
    <location>
        <position position="1"/>
    </location>
</feature>
<dbReference type="FunFam" id="3.40.50.10490:FF:000002">
    <property type="entry name" value="Glutamine--fructose-6-phosphate aminotransferase [isomerizing]"/>
    <property type="match status" value="1"/>
</dbReference>
<dbReference type="RefSeq" id="WP_273159881.1">
    <property type="nucleotide sequence ID" value="NZ_CALCFI010000089.1"/>
</dbReference>
<comment type="subcellular location">
    <subcellularLocation>
        <location evidence="2 10">Cytoplasm</location>
    </subcellularLocation>
</comment>
<dbReference type="CDD" id="cd00714">
    <property type="entry name" value="GFAT"/>
    <property type="match status" value="1"/>
</dbReference>
<feature type="domain" description="Glutamine amidotransferase type-2" evidence="11">
    <location>
        <begin position="2"/>
        <end position="222"/>
    </location>
</feature>
<name>A0A930HMU2_9BACT</name>
<dbReference type="AlphaFoldDB" id="A0A930HMU2"/>
<dbReference type="NCBIfam" id="NF001484">
    <property type="entry name" value="PRK00331.1"/>
    <property type="match status" value="1"/>
</dbReference>
<comment type="subunit">
    <text evidence="10">Homodimer.</text>
</comment>
<protein>
    <recommendedName>
        <fullName evidence="4 10">Glutamine--fructose-6-phosphate aminotransferase [isomerizing]</fullName>
        <ecNumber evidence="3 10">2.6.1.16</ecNumber>
    </recommendedName>
    <alternativeName>
        <fullName evidence="10">D-fructose-6-phosphate amidotransferase</fullName>
    </alternativeName>
    <alternativeName>
        <fullName evidence="10">GFAT</fullName>
    </alternativeName>
    <alternativeName>
        <fullName evidence="10">Glucosamine-6-phosphate synthase</fullName>
    </alternativeName>
    <alternativeName>
        <fullName evidence="10">Hexosephosphate aminotransferase</fullName>
    </alternativeName>
    <alternativeName>
        <fullName evidence="10">L-glutamine--D-fructose-6-phosphate amidotransferase</fullName>
    </alternativeName>
</protein>
<feature type="domain" description="SIS" evidence="12">
    <location>
        <begin position="292"/>
        <end position="431"/>
    </location>
</feature>
<feature type="active site" description="Nucleophile; for GATase activity" evidence="10">
    <location>
        <position position="2"/>
    </location>
</feature>
<dbReference type="InterPro" id="IPR017932">
    <property type="entry name" value="GATase_2_dom"/>
</dbReference>
<dbReference type="PANTHER" id="PTHR10937:SF0">
    <property type="entry name" value="GLUTAMINE--FRUCTOSE-6-PHOSPHATE TRANSAMINASE (ISOMERIZING)"/>
    <property type="match status" value="1"/>
</dbReference>
<proteinExistence type="inferred from homology"/>
<evidence type="ECO:0000256" key="4">
    <source>
        <dbReference type="ARBA" id="ARBA00016090"/>
    </source>
</evidence>
<keyword evidence="9" id="KW-0315">Glutamine amidotransferase</keyword>
<dbReference type="InterPro" id="IPR046348">
    <property type="entry name" value="SIS_dom_sf"/>
</dbReference>
<reference evidence="13" key="1">
    <citation type="submission" date="2020-04" db="EMBL/GenBank/DDBJ databases">
        <title>Deep metagenomics examines the oral microbiome during advanced dental caries in children, revealing novel taxa and co-occurrences with host molecules.</title>
        <authorList>
            <person name="Baker J.L."/>
            <person name="Morton J.T."/>
            <person name="Dinis M."/>
            <person name="Alvarez R."/>
            <person name="Tran N.C."/>
            <person name="Knight R."/>
            <person name="Edlund A."/>
        </authorList>
    </citation>
    <scope>NUCLEOTIDE SEQUENCE</scope>
    <source>
        <strain evidence="13">JCVI_44_bin.5</strain>
    </source>
</reference>
<evidence type="ECO:0000256" key="3">
    <source>
        <dbReference type="ARBA" id="ARBA00012916"/>
    </source>
</evidence>
<evidence type="ECO:0000259" key="12">
    <source>
        <dbReference type="PROSITE" id="PS51464"/>
    </source>
</evidence>
<dbReference type="NCBIfam" id="TIGR01135">
    <property type="entry name" value="glmS"/>
    <property type="match status" value="1"/>
</dbReference>
<dbReference type="InterPro" id="IPR047084">
    <property type="entry name" value="GFAT_N"/>
</dbReference>
<dbReference type="HAMAP" id="MF_00164">
    <property type="entry name" value="GlmS"/>
    <property type="match status" value="1"/>
</dbReference>
<organism evidence="13 14">
    <name type="scientific">Prevotella aurantiaca</name>
    <dbReference type="NCBI Taxonomy" id="596085"/>
    <lineage>
        <taxon>Bacteria</taxon>
        <taxon>Pseudomonadati</taxon>
        <taxon>Bacteroidota</taxon>
        <taxon>Bacteroidia</taxon>
        <taxon>Bacteroidales</taxon>
        <taxon>Prevotellaceae</taxon>
        <taxon>Prevotella</taxon>
    </lineage>
</organism>
<evidence type="ECO:0000313" key="14">
    <source>
        <dbReference type="Proteomes" id="UP000771736"/>
    </source>
</evidence>
<dbReference type="InterPro" id="IPR035490">
    <property type="entry name" value="GlmS/FrlB_SIS"/>
</dbReference>
<dbReference type="PROSITE" id="PS51278">
    <property type="entry name" value="GATASE_TYPE_2"/>
    <property type="match status" value="1"/>
</dbReference>
<evidence type="ECO:0000256" key="1">
    <source>
        <dbReference type="ARBA" id="ARBA00001031"/>
    </source>
</evidence>
<evidence type="ECO:0000313" key="13">
    <source>
        <dbReference type="EMBL" id="MBF1384553.1"/>
    </source>
</evidence>
<dbReference type="GO" id="GO:0006002">
    <property type="term" value="P:fructose 6-phosphate metabolic process"/>
    <property type="evidence" value="ECO:0007669"/>
    <property type="project" value="TreeGrafter"/>
</dbReference>
<dbReference type="FunFam" id="3.40.50.10490:FF:000001">
    <property type="entry name" value="Glutamine--fructose-6-phosphate aminotransferase [isomerizing]"/>
    <property type="match status" value="1"/>
</dbReference>
<accession>A0A930HMU2</accession>
<dbReference type="GO" id="GO:0005975">
    <property type="term" value="P:carbohydrate metabolic process"/>
    <property type="evidence" value="ECO:0007669"/>
    <property type="project" value="UniProtKB-UniRule"/>
</dbReference>
<sequence>MCGIVGYLGTKRQAYPVLIKGLKRLEYRGYDSSGVALINSNGDLNVYKAKGKVSELEAFCAEKNIEGGIGIAHTRWATHGEPSSTNAHPHYSESKNLAIIHNGIIENYAEIKKKLIDKGIHFASDTDTEVLVQLVEYVQTKKELDLLTAVQIALNQVIGAYAIAILDKRHPDTIIAARKQSPLVVGIGNDEFFLGSDASPIIEFTDKVVYLEDENIAVMKLGEELKVVNIQNESLAPVIKKVDINLGQIEKSGYPHFMLKEIFEQPDCLINCMRGRINIDNNNVTLSAIIDHRQRLLSAKRIIIVACGTSWHAGLIGKQLLETFCRIPVDVEYASEFRYRNPVVSADDVVIALSQSGETADTLAAIELAKEHGAFIYGICNAIGSSIPRATHTGTYIHVGPEIGVASTKAFTGQVTVLTMLALTLAEAKGTIKHDEYIKVVEELSAIPEKIKEVLKTNEAIADLARTFTYAHNFLYLGRGFSYPVALEGALKLKEISYIHAEGYPAAEMKHGPIALIDSDMPVVVIATHNSMYEKVRSNIQEIKARNGRVIALVSKGDKTISQIADAVIELPDTMDCLEPLVATIPLQLLAYHVAVCKGKDVDQPRNLAKSVTVE</sequence>
<dbReference type="Pfam" id="PF13522">
    <property type="entry name" value="GATase_6"/>
    <property type="match status" value="1"/>
</dbReference>
<gene>
    <name evidence="10 13" type="primary">glmS</name>
    <name evidence="13" type="ORF">HXN26_06865</name>
</gene>
<evidence type="ECO:0000256" key="6">
    <source>
        <dbReference type="ARBA" id="ARBA00022576"/>
    </source>
</evidence>
<dbReference type="PROSITE" id="PS51464">
    <property type="entry name" value="SIS"/>
    <property type="match status" value="2"/>
</dbReference>
<evidence type="ECO:0000256" key="7">
    <source>
        <dbReference type="ARBA" id="ARBA00022679"/>
    </source>
</evidence>
<dbReference type="EC" id="2.6.1.16" evidence="3 10"/>
<dbReference type="Gene3D" id="3.40.50.10490">
    <property type="entry name" value="Glucose-6-phosphate isomerase like protein, domain 1"/>
    <property type="match status" value="2"/>
</dbReference>
<comment type="catalytic activity">
    <reaction evidence="1 10">
        <text>D-fructose 6-phosphate + L-glutamine = D-glucosamine 6-phosphate + L-glutamate</text>
        <dbReference type="Rhea" id="RHEA:13237"/>
        <dbReference type="ChEBI" id="CHEBI:29985"/>
        <dbReference type="ChEBI" id="CHEBI:58359"/>
        <dbReference type="ChEBI" id="CHEBI:58725"/>
        <dbReference type="ChEBI" id="CHEBI:61527"/>
        <dbReference type="EC" id="2.6.1.16"/>
    </reaction>
</comment>
<dbReference type="Proteomes" id="UP000771736">
    <property type="component" value="Unassembled WGS sequence"/>
</dbReference>
<dbReference type="GO" id="GO:0005829">
    <property type="term" value="C:cytosol"/>
    <property type="evidence" value="ECO:0007669"/>
    <property type="project" value="TreeGrafter"/>
</dbReference>
<evidence type="ECO:0000259" key="11">
    <source>
        <dbReference type="PROSITE" id="PS51278"/>
    </source>
</evidence>
<comment type="caution">
    <text evidence="13">The sequence shown here is derived from an EMBL/GenBank/DDBJ whole genome shotgun (WGS) entry which is preliminary data.</text>
</comment>
<evidence type="ECO:0000256" key="2">
    <source>
        <dbReference type="ARBA" id="ARBA00004496"/>
    </source>
</evidence>
<keyword evidence="5 10" id="KW-0963">Cytoplasm</keyword>
<dbReference type="CDD" id="cd05009">
    <property type="entry name" value="SIS_GlmS_GlmD_2"/>
    <property type="match status" value="1"/>
</dbReference>
<dbReference type="SUPFAM" id="SSF53697">
    <property type="entry name" value="SIS domain"/>
    <property type="match status" value="1"/>
</dbReference>
<dbReference type="Gene3D" id="3.60.20.10">
    <property type="entry name" value="Glutamine Phosphoribosylpyrophosphate, subunit 1, domain 1"/>
    <property type="match status" value="1"/>
</dbReference>
<dbReference type="EMBL" id="JABZSJ010000033">
    <property type="protein sequence ID" value="MBF1384553.1"/>
    <property type="molecule type" value="Genomic_DNA"/>
</dbReference>
<dbReference type="GO" id="GO:0097367">
    <property type="term" value="F:carbohydrate derivative binding"/>
    <property type="evidence" value="ECO:0007669"/>
    <property type="project" value="InterPro"/>
</dbReference>
<feature type="domain" description="SIS" evidence="12">
    <location>
        <begin position="464"/>
        <end position="605"/>
    </location>
</feature>
<dbReference type="CDD" id="cd05008">
    <property type="entry name" value="SIS_GlmS_GlmD_1"/>
    <property type="match status" value="1"/>
</dbReference>
<dbReference type="InterPro" id="IPR001347">
    <property type="entry name" value="SIS_dom"/>
</dbReference>
<dbReference type="GO" id="GO:0006487">
    <property type="term" value="P:protein N-linked glycosylation"/>
    <property type="evidence" value="ECO:0007669"/>
    <property type="project" value="TreeGrafter"/>
</dbReference>
<evidence type="ECO:0000256" key="5">
    <source>
        <dbReference type="ARBA" id="ARBA00022490"/>
    </source>
</evidence>
<dbReference type="GO" id="GO:0004360">
    <property type="term" value="F:glutamine-fructose-6-phosphate transaminase (isomerizing) activity"/>
    <property type="evidence" value="ECO:0007669"/>
    <property type="project" value="UniProtKB-UniRule"/>
</dbReference>
<dbReference type="PANTHER" id="PTHR10937">
    <property type="entry name" value="GLUCOSAMINE--FRUCTOSE-6-PHOSPHATE AMINOTRANSFERASE, ISOMERIZING"/>
    <property type="match status" value="1"/>
</dbReference>
<dbReference type="InterPro" id="IPR005855">
    <property type="entry name" value="GFAT"/>
</dbReference>
<dbReference type="InterPro" id="IPR035466">
    <property type="entry name" value="GlmS/AgaS_SIS"/>
</dbReference>
<keyword evidence="7 10" id="KW-0808">Transferase</keyword>
<dbReference type="FunFam" id="3.60.20.10:FF:000006">
    <property type="entry name" value="Glutamine--fructose-6-phosphate aminotransferase [isomerizing]"/>
    <property type="match status" value="1"/>
</dbReference>
<dbReference type="Pfam" id="PF01380">
    <property type="entry name" value="SIS"/>
    <property type="match status" value="2"/>
</dbReference>
<dbReference type="GO" id="GO:0046349">
    <property type="term" value="P:amino sugar biosynthetic process"/>
    <property type="evidence" value="ECO:0007669"/>
    <property type="project" value="UniProtKB-ARBA"/>
</dbReference>
<comment type="function">
    <text evidence="10">Catalyzes the first step in hexosamine metabolism, converting fructose-6P into glucosamine-6P using glutamine as a nitrogen source.</text>
</comment>
<keyword evidence="6 10" id="KW-0032">Aminotransferase</keyword>
<evidence type="ECO:0000256" key="9">
    <source>
        <dbReference type="ARBA" id="ARBA00022962"/>
    </source>
</evidence>
<feature type="active site" description="For Fru-6P isomerization activity" evidence="10">
    <location>
        <position position="610"/>
    </location>
</feature>